<evidence type="ECO:0000256" key="1">
    <source>
        <dbReference type="SAM" id="MobiDB-lite"/>
    </source>
</evidence>
<dbReference type="GO" id="GO:0005655">
    <property type="term" value="C:nucleolar ribonuclease P complex"/>
    <property type="evidence" value="ECO:0007669"/>
    <property type="project" value="TreeGrafter"/>
</dbReference>
<dbReference type="InterPro" id="IPR007175">
    <property type="entry name" value="Rpr2/Snm1/Rpp21"/>
</dbReference>
<dbReference type="OrthoDB" id="438080at2759"/>
<reference evidence="2 3" key="1">
    <citation type="submission" date="2016-04" db="EMBL/GenBank/DDBJ databases">
        <title>A degradative enzymes factory behind the ericoid mycorrhizal symbiosis.</title>
        <authorList>
            <consortium name="DOE Joint Genome Institute"/>
            <person name="Martino E."/>
            <person name="Morin E."/>
            <person name="Grelet G."/>
            <person name="Kuo A."/>
            <person name="Kohler A."/>
            <person name="Daghino S."/>
            <person name="Barry K."/>
            <person name="Choi C."/>
            <person name="Cichocki N."/>
            <person name="Clum A."/>
            <person name="Copeland A."/>
            <person name="Hainaut M."/>
            <person name="Haridas S."/>
            <person name="Labutti K."/>
            <person name="Lindquist E."/>
            <person name="Lipzen A."/>
            <person name="Khouja H.-R."/>
            <person name="Murat C."/>
            <person name="Ohm R."/>
            <person name="Olson A."/>
            <person name="Spatafora J."/>
            <person name="Veneault-Fourrey C."/>
            <person name="Henrissat B."/>
            <person name="Grigoriev I."/>
            <person name="Martin F."/>
            <person name="Perotto S."/>
        </authorList>
    </citation>
    <scope>NUCLEOTIDE SEQUENCE [LARGE SCALE GENOMIC DNA]</scope>
    <source>
        <strain evidence="2 3">E</strain>
    </source>
</reference>
<dbReference type="Pfam" id="PF04032">
    <property type="entry name" value="Rpr2"/>
    <property type="match status" value="1"/>
</dbReference>
<dbReference type="PANTHER" id="PTHR14742:SF3">
    <property type="entry name" value="RIBONUCLEASE MRP PROTEIN SUBUNIT SNM1"/>
    <property type="match status" value="1"/>
</dbReference>
<proteinExistence type="predicted"/>
<dbReference type="PANTHER" id="PTHR14742">
    <property type="entry name" value="RIBONUCLEASE P SUBUNIT P21"/>
    <property type="match status" value="1"/>
</dbReference>
<feature type="compositionally biased region" description="Basic residues" evidence="1">
    <location>
        <begin position="118"/>
        <end position="135"/>
    </location>
</feature>
<dbReference type="EMBL" id="KZ613859">
    <property type="protein sequence ID" value="PMD54549.1"/>
    <property type="molecule type" value="Genomic_DNA"/>
</dbReference>
<dbReference type="RefSeq" id="XP_024731453.1">
    <property type="nucleotide sequence ID" value="XM_024878487.1"/>
</dbReference>
<keyword evidence="3" id="KW-1185">Reference proteome</keyword>
<dbReference type="GO" id="GO:0008033">
    <property type="term" value="P:tRNA processing"/>
    <property type="evidence" value="ECO:0007669"/>
    <property type="project" value="TreeGrafter"/>
</dbReference>
<accession>A0A2J6SUV9</accession>
<organism evidence="2 3">
    <name type="scientific">Hyaloscypha bicolor E</name>
    <dbReference type="NCBI Taxonomy" id="1095630"/>
    <lineage>
        <taxon>Eukaryota</taxon>
        <taxon>Fungi</taxon>
        <taxon>Dikarya</taxon>
        <taxon>Ascomycota</taxon>
        <taxon>Pezizomycotina</taxon>
        <taxon>Leotiomycetes</taxon>
        <taxon>Helotiales</taxon>
        <taxon>Hyaloscyphaceae</taxon>
        <taxon>Hyaloscypha</taxon>
        <taxon>Hyaloscypha bicolor</taxon>
    </lineage>
</organism>
<evidence type="ECO:0008006" key="4">
    <source>
        <dbReference type="Google" id="ProtNLM"/>
    </source>
</evidence>
<dbReference type="InParanoid" id="A0A2J6SUV9"/>
<dbReference type="GeneID" id="36586564"/>
<feature type="region of interest" description="Disordered" evidence="1">
    <location>
        <begin position="106"/>
        <end position="137"/>
    </location>
</feature>
<dbReference type="STRING" id="1095630.A0A2J6SUV9"/>
<sequence>MSSPELSARLRYLNDSAHLLANTAPSTSRQLRSRCDVLMSENDLGPSDAHRQDACGACGTIMVLGWAGTMKTGPQPSRRRKPRPDGQAIKQTKALIYECKTCHRKTRFPLSEPPPATRYKKASSNSKKRAKARKRGGLEALLTAKKAGPEASGFGLDLMDFMKKS</sequence>
<evidence type="ECO:0000313" key="3">
    <source>
        <dbReference type="Proteomes" id="UP000235371"/>
    </source>
</evidence>
<dbReference type="Proteomes" id="UP000235371">
    <property type="component" value="Unassembled WGS sequence"/>
</dbReference>
<evidence type="ECO:0000313" key="2">
    <source>
        <dbReference type="EMBL" id="PMD54549.1"/>
    </source>
</evidence>
<dbReference type="AlphaFoldDB" id="A0A2J6SUV9"/>
<protein>
    <recommendedName>
        <fullName evidence="4">Rpr2-domain-containing protein</fullName>
    </recommendedName>
</protein>
<feature type="region of interest" description="Disordered" evidence="1">
    <location>
        <begin position="68"/>
        <end position="87"/>
    </location>
</feature>
<name>A0A2J6SUV9_9HELO</name>
<gene>
    <name evidence="2" type="ORF">K444DRAFT_597481</name>
</gene>